<dbReference type="Pfam" id="PF11193">
    <property type="entry name" value="DUF2812"/>
    <property type="match status" value="1"/>
</dbReference>
<gene>
    <name evidence="2" type="ORF">H9813_07690</name>
</gene>
<feature type="transmembrane region" description="Helical" evidence="1">
    <location>
        <begin position="159"/>
        <end position="181"/>
    </location>
</feature>
<accession>A0A9D2E5E7</accession>
<evidence type="ECO:0000256" key="1">
    <source>
        <dbReference type="SAM" id="Phobius"/>
    </source>
</evidence>
<protein>
    <submittedName>
        <fullName evidence="2">DUF2812 domain-containing protein</fullName>
    </submittedName>
</protein>
<dbReference type="Proteomes" id="UP000824035">
    <property type="component" value="Unassembled WGS sequence"/>
</dbReference>
<proteinExistence type="predicted"/>
<evidence type="ECO:0000313" key="3">
    <source>
        <dbReference type="Proteomes" id="UP000824035"/>
    </source>
</evidence>
<reference evidence="2" key="2">
    <citation type="submission" date="2021-04" db="EMBL/GenBank/DDBJ databases">
        <authorList>
            <person name="Gilroy R."/>
        </authorList>
    </citation>
    <scope>NUCLEOTIDE SEQUENCE</scope>
    <source>
        <strain evidence="2">ChiGjej4B4-18154</strain>
    </source>
</reference>
<feature type="transmembrane region" description="Helical" evidence="1">
    <location>
        <begin position="127"/>
        <end position="147"/>
    </location>
</feature>
<keyword evidence="1" id="KW-0812">Transmembrane</keyword>
<keyword evidence="1" id="KW-1133">Transmembrane helix</keyword>
<dbReference type="EMBL" id="DXBV01000074">
    <property type="protein sequence ID" value="HIZ31091.1"/>
    <property type="molecule type" value="Genomic_DNA"/>
</dbReference>
<comment type="caution">
    <text evidence="2">The sequence shown here is derived from an EMBL/GenBank/DDBJ whole genome shotgun (WGS) entry which is preliminary data.</text>
</comment>
<evidence type="ECO:0000313" key="2">
    <source>
        <dbReference type="EMBL" id="HIZ31091.1"/>
    </source>
</evidence>
<reference evidence="2" key="1">
    <citation type="journal article" date="2021" name="PeerJ">
        <title>Extensive microbial diversity within the chicken gut microbiome revealed by metagenomics and culture.</title>
        <authorList>
            <person name="Gilroy R."/>
            <person name="Ravi A."/>
            <person name="Getino M."/>
            <person name="Pursley I."/>
            <person name="Horton D.L."/>
            <person name="Alikhan N.F."/>
            <person name="Baker D."/>
            <person name="Gharbi K."/>
            <person name="Hall N."/>
            <person name="Watson M."/>
            <person name="Adriaenssens E.M."/>
            <person name="Foster-Nyarko E."/>
            <person name="Jarju S."/>
            <person name="Secka A."/>
            <person name="Antonio M."/>
            <person name="Oren A."/>
            <person name="Chaudhuri R.R."/>
            <person name="La Ragione R."/>
            <person name="Hildebrand F."/>
            <person name="Pallen M.J."/>
        </authorList>
    </citation>
    <scope>NUCLEOTIDE SEQUENCE</scope>
    <source>
        <strain evidence="2">ChiGjej4B4-18154</strain>
    </source>
</reference>
<keyword evidence="1" id="KW-0472">Membrane</keyword>
<feature type="transmembrane region" description="Helical" evidence="1">
    <location>
        <begin position="228"/>
        <end position="249"/>
    </location>
</feature>
<dbReference type="InterPro" id="IPR021359">
    <property type="entry name" value="DUF2812"/>
</dbReference>
<dbReference type="AlphaFoldDB" id="A0A9D2E5E7"/>
<feature type="transmembrane region" description="Helical" evidence="1">
    <location>
        <begin position="202"/>
        <end position="222"/>
    </location>
</feature>
<organism evidence="2 3">
    <name type="scientific">Candidatus Allofournierella merdipullorum</name>
    <dbReference type="NCBI Taxonomy" id="2838595"/>
    <lineage>
        <taxon>Bacteria</taxon>
        <taxon>Bacillati</taxon>
        <taxon>Bacillota</taxon>
        <taxon>Clostridia</taxon>
        <taxon>Eubacteriales</taxon>
        <taxon>Oscillospiraceae</taxon>
        <taxon>Allofournierella</taxon>
    </lineage>
</organism>
<feature type="transmembrane region" description="Helical" evidence="1">
    <location>
        <begin position="269"/>
        <end position="291"/>
    </location>
</feature>
<name>A0A9D2E5E7_9FIRM</name>
<sequence>MKNKKWEIPMFSFYDHTGMEHHLEKRARQGWLLEKMSGLGWTYRRIPPQPLTYTVSYFNQESLYEPEPSEQRQSFQDFCEHAGWKLAAASPWAQVFYNERPDPVPIETDPELELASIQRAAKKALPAYIMTILAGIWLGGGWIWQFILDPVDLLVSPNWAATGFCFGLLAVYMVTDLVFYYRWRRKAIRAAQHGEFLPTRGLYKLHYVLLVLSAVSFVYWALMVTTPGLRGFILIYLLLIAVLSALTAWVRRTLQRRRVSAGVNRGVTLAVSIGLSLALFSALFIGMFAAIRNGWVRLDGDVHTSTTYEWNGQTVVAYSDPLPLTVEDLTGITAEGYSRHWETEASLLLKREKGEQRARYDVEEDLPRLGYVRYTTRFSAIYELCLNELLRDHEDWNVPGTPSEQWMQYRPIDAAAWGAQNAWQLYMGSEPMDCYILTWPDRIVQLEPDWLLDEEQMAIAGQKLAA</sequence>